<proteinExistence type="predicted"/>
<keyword evidence="2" id="KW-1185">Reference proteome</keyword>
<reference evidence="1" key="2">
    <citation type="submission" date="2023-06" db="EMBL/GenBank/DDBJ databases">
        <authorList>
            <consortium name="Lawrence Berkeley National Laboratory"/>
            <person name="Mondo S.J."/>
            <person name="Hensen N."/>
            <person name="Bonometti L."/>
            <person name="Westerberg I."/>
            <person name="Brannstrom I.O."/>
            <person name="Guillou S."/>
            <person name="Cros-Aarteil S."/>
            <person name="Calhoun S."/>
            <person name="Haridas S."/>
            <person name="Kuo A."/>
            <person name="Pangilinan J."/>
            <person name="Riley R."/>
            <person name="Labutti K."/>
            <person name="Andreopoulos B."/>
            <person name="Lipzen A."/>
            <person name="Chen C."/>
            <person name="Yanf M."/>
            <person name="Daum C."/>
            <person name="Ng V."/>
            <person name="Clum A."/>
            <person name="Steindorff A."/>
            <person name="Ohm R."/>
            <person name="Martin F."/>
            <person name="Silar P."/>
            <person name="Natvig D."/>
            <person name="Lalanne C."/>
            <person name="Gautier V."/>
            <person name="Ament-Velasquez S.L."/>
            <person name="Kruys A."/>
            <person name="Hutchinson M.I."/>
            <person name="Powell A.J."/>
            <person name="Barry K."/>
            <person name="Miller A.N."/>
            <person name="Grigoriev I.V."/>
            <person name="Debuchy R."/>
            <person name="Gladieux P."/>
            <person name="Thoren M.H."/>
            <person name="Johannesson H."/>
        </authorList>
    </citation>
    <scope>NUCLEOTIDE SEQUENCE</scope>
    <source>
        <strain evidence="1">CBS 333.67</strain>
    </source>
</reference>
<evidence type="ECO:0000313" key="2">
    <source>
        <dbReference type="Proteomes" id="UP001273166"/>
    </source>
</evidence>
<comment type="caution">
    <text evidence="1">The sequence shown here is derived from an EMBL/GenBank/DDBJ whole genome shotgun (WGS) entry which is preliminary data.</text>
</comment>
<sequence>MQWWFQASNHQIKIVLLVKFDSTHRAIVLEKWEEEPRDTCPGVTTTRYTAALQPVRRQHISITRDSSTNPVSYNVTSGALVLGFRLLLLRDPSPTERDIVISVQDLQTYAEKVWRRVV</sequence>
<gene>
    <name evidence="1" type="ORF">B0T15DRAFT_286910</name>
</gene>
<dbReference type="EMBL" id="JAUDZG010000007">
    <property type="protein sequence ID" value="KAK3301933.1"/>
    <property type="molecule type" value="Genomic_DNA"/>
</dbReference>
<name>A0AAJ0GL59_9PEZI</name>
<evidence type="ECO:0000313" key="1">
    <source>
        <dbReference type="EMBL" id="KAK3301933.1"/>
    </source>
</evidence>
<protein>
    <submittedName>
        <fullName evidence="1">Uncharacterized protein</fullName>
    </submittedName>
</protein>
<dbReference type="Proteomes" id="UP001273166">
    <property type="component" value="Unassembled WGS sequence"/>
</dbReference>
<dbReference type="AlphaFoldDB" id="A0AAJ0GL59"/>
<accession>A0AAJ0GL59</accession>
<organism evidence="1 2">
    <name type="scientific">Chaetomium strumarium</name>
    <dbReference type="NCBI Taxonomy" id="1170767"/>
    <lineage>
        <taxon>Eukaryota</taxon>
        <taxon>Fungi</taxon>
        <taxon>Dikarya</taxon>
        <taxon>Ascomycota</taxon>
        <taxon>Pezizomycotina</taxon>
        <taxon>Sordariomycetes</taxon>
        <taxon>Sordariomycetidae</taxon>
        <taxon>Sordariales</taxon>
        <taxon>Chaetomiaceae</taxon>
        <taxon>Chaetomium</taxon>
    </lineage>
</organism>
<reference evidence="1" key="1">
    <citation type="journal article" date="2023" name="Mol. Phylogenet. Evol.">
        <title>Genome-scale phylogeny and comparative genomics of the fungal order Sordariales.</title>
        <authorList>
            <person name="Hensen N."/>
            <person name="Bonometti L."/>
            <person name="Westerberg I."/>
            <person name="Brannstrom I.O."/>
            <person name="Guillou S."/>
            <person name="Cros-Aarteil S."/>
            <person name="Calhoun S."/>
            <person name="Haridas S."/>
            <person name="Kuo A."/>
            <person name="Mondo S."/>
            <person name="Pangilinan J."/>
            <person name="Riley R."/>
            <person name="LaButti K."/>
            <person name="Andreopoulos B."/>
            <person name="Lipzen A."/>
            <person name="Chen C."/>
            <person name="Yan M."/>
            <person name="Daum C."/>
            <person name="Ng V."/>
            <person name="Clum A."/>
            <person name="Steindorff A."/>
            <person name="Ohm R.A."/>
            <person name="Martin F."/>
            <person name="Silar P."/>
            <person name="Natvig D.O."/>
            <person name="Lalanne C."/>
            <person name="Gautier V."/>
            <person name="Ament-Velasquez S.L."/>
            <person name="Kruys A."/>
            <person name="Hutchinson M.I."/>
            <person name="Powell A.J."/>
            <person name="Barry K."/>
            <person name="Miller A.N."/>
            <person name="Grigoriev I.V."/>
            <person name="Debuchy R."/>
            <person name="Gladieux P."/>
            <person name="Hiltunen Thoren M."/>
            <person name="Johannesson H."/>
        </authorList>
    </citation>
    <scope>NUCLEOTIDE SEQUENCE</scope>
    <source>
        <strain evidence="1">CBS 333.67</strain>
    </source>
</reference>
<dbReference type="GeneID" id="87882481"/>
<dbReference type="RefSeq" id="XP_062717713.1">
    <property type="nucleotide sequence ID" value="XM_062863652.1"/>
</dbReference>